<gene>
    <name evidence="2" type="ORF">PECAL_1P12040</name>
</gene>
<accession>A0A8J2S6P3</accession>
<feature type="domain" description="JmjC" evidence="1">
    <location>
        <begin position="80"/>
        <end position="233"/>
    </location>
</feature>
<dbReference type="Proteomes" id="UP000789595">
    <property type="component" value="Unassembled WGS sequence"/>
</dbReference>
<dbReference type="InterPro" id="IPR014710">
    <property type="entry name" value="RmlC-like_jellyroll"/>
</dbReference>
<evidence type="ECO:0000313" key="2">
    <source>
        <dbReference type="EMBL" id="CAH0364820.1"/>
    </source>
</evidence>
<dbReference type="PROSITE" id="PS51184">
    <property type="entry name" value="JMJC"/>
    <property type="match status" value="1"/>
</dbReference>
<dbReference type="PANTHER" id="PTHR12461">
    <property type="entry name" value="HYPOXIA-INDUCIBLE FACTOR 1 ALPHA INHIBITOR-RELATED"/>
    <property type="match status" value="1"/>
</dbReference>
<dbReference type="SMART" id="SM00558">
    <property type="entry name" value="JmjC"/>
    <property type="match status" value="1"/>
</dbReference>
<reference evidence="2" key="1">
    <citation type="submission" date="2021-11" db="EMBL/GenBank/DDBJ databases">
        <authorList>
            <consortium name="Genoscope - CEA"/>
            <person name="William W."/>
        </authorList>
    </citation>
    <scope>NUCLEOTIDE SEQUENCE</scope>
</reference>
<dbReference type="InterPro" id="IPR003347">
    <property type="entry name" value="JmjC_dom"/>
</dbReference>
<dbReference type="Pfam" id="PF13621">
    <property type="entry name" value="Cupin_8"/>
    <property type="match status" value="1"/>
</dbReference>
<dbReference type="Gene3D" id="2.60.120.10">
    <property type="entry name" value="Jelly Rolls"/>
    <property type="match status" value="1"/>
</dbReference>
<dbReference type="PANTHER" id="PTHR12461:SF105">
    <property type="entry name" value="HYPOXIA-INDUCIBLE FACTOR 1-ALPHA INHIBITOR"/>
    <property type="match status" value="1"/>
</dbReference>
<dbReference type="AlphaFoldDB" id="A0A8J2S6P3"/>
<dbReference type="OrthoDB" id="203924at2759"/>
<dbReference type="EMBL" id="CAKKNE010000001">
    <property type="protein sequence ID" value="CAH0364820.1"/>
    <property type="molecule type" value="Genomic_DNA"/>
</dbReference>
<protein>
    <recommendedName>
        <fullName evidence="1">JmjC domain-containing protein</fullName>
    </recommendedName>
</protein>
<keyword evidence="3" id="KW-1185">Reference proteome</keyword>
<evidence type="ECO:0000313" key="3">
    <source>
        <dbReference type="Proteomes" id="UP000789595"/>
    </source>
</evidence>
<evidence type="ECO:0000259" key="1">
    <source>
        <dbReference type="PROSITE" id="PS51184"/>
    </source>
</evidence>
<comment type="caution">
    <text evidence="2">The sequence shown here is derived from an EMBL/GenBank/DDBJ whole genome shotgun (WGS) entry which is preliminary data.</text>
</comment>
<organism evidence="2 3">
    <name type="scientific">Pelagomonas calceolata</name>
    <dbReference type="NCBI Taxonomy" id="35677"/>
    <lineage>
        <taxon>Eukaryota</taxon>
        <taxon>Sar</taxon>
        <taxon>Stramenopiles</taxon>
        <taxon>Ochrophyta</taxon>
        <taxon>Pelagophyceae</taxon>
        <taxon>Pelagomonadales</taxon>
        <taxon>Pelagomonadaceae</taxon>
        <taxon>Pelagomonas</taxon>
    </lineage>
</organism>
<sequence length="341" mass="37463">MAASSSLKKPALVACQTLRQKLRNVSLADALPAQLVAKRSVTGLFCYSEDDSNTKKRTVGADRFRVEWETLTGGELLDKCASQSSDYYYYTTTFKNDGADWWRGAVGDDVVDALPRKTSLWVGGNGSTTQAHYDVADNILGQCVGTKRIRCWAPSSHWTMRPFPDAHPLARKAQIDVEEMPDPDLDVVLEPGDALAIPAFWFHHCEARDLSASINTFFPAAQAKRAAVVFQTPDPGGPLVEALAEFVDDAPAFARKVHATRYAPLEEWYAALRDDAAPPPETQRPRAAPQKDFYRNQAARALDKLRAAGVADVVLAHLLELWGLRRCGDAARLGPLLLGDE</sequence>
<dbReference type="SUPFAM" id="SSF51197">
    <property type="entry name" value="Clavaminate synthase-like"/>
    <property type="match status" value="1"/>
</dbReference>
<name>A0A8J2S6P3_9STRA</name>
<proteinExistence type="predicted"/>
<dbReference type="InterPro" id="IPR041667">
    <property type="entry name" value="Cupin_8"/>
</dbReference>